<accession>A0A8T1CCD1</accession>
<comment type="caution">
    <text evidence="1">The sequence shown here is derived from an EMBL/GenBank/DDBJ whole genome shotgun (WGS) entry which is preliminary data.</text>
</comment>
<dbReference type="EMBL" id="RCMK01000627">
    <property type="protein sequence ID" value="KAG2918485.1"/>
    <property type="molecule type" value="Genomic_DNA"/>
</dbReference>
<gene>
    <name evidence="1" type="ORF">PC117_g17057</name>
</gene>
<reference evidence="1" key="1">
    <citation type="submission" date="2018-10" db="EMBL/GenBank/DDBJ databases">
        <title>Effector identification in a new, highly contiguous assembly of the strawberry crown rot pathogen Phytophthora cactorum.</title>
        <authorList>
            <person name="Armitage A.D."/>
            <person name="Nellist C.F."/>
            <person name="Bates H."/>
            <person name="Vickerstaff R.J."/>
            <person name="Harrison R.J."/>
        </authorList>
    </citation>
    <scope>NUCLEOTIDE SEQUENCE</scope>
    <source>
        <strain evidence="1">4040</strain>
    </source>
</reference>
<dbReference type="Proteomes" id="UP000736787">
    <property type="component" value="Unassembled WGS sequence"/>
</dbReference>
<dbReference type="AlphaFoldDB" id="A0A8T1CCD1"/>
<organism evidence="1 2">
    <name type="scientific">Phytophthora cactorum</name>
    <dbReference type="NCBI Taxonomy" id="29920"/>
    <lineage>
        <taxon>Eukaryota</taxon>
        <taxon>Sar</taxon>
        <taxon>Stramenopiles</taxon>
        <taxon>Oomycota</taxon>
        <taxon>Peronosporomycetes</taxon>
        <taxon>Peronosporales</taxon>
        <taxon>Peronosporaceae</taxon>
        <taxon>Phytophthora</taxon>
    </lineage>
</organism>
<proteinExistence type="predicted"/>
<name>A0A8T1CCD1_9STRA</name>
<sequence length="79" mass="8303">MSETLLEKADIAKALKAQLDPSSNHYSRASKTPSTSFTVAAVGMSLARAANCNVLLVSSMRSVARSHAADDECAYIGSQ</sequence>
<evidence type="ECO:0000313" key="2">
    <source>
        <dbReference type="Proteomes" id="UP000736787"/>
    </source>
</evidence>
<protein>
    <submittedName>
        <fullName evidence="1">Uncharacterized protein</fullName>
    </submittedName>
</protein>
<evidence type="ECO:0000313" key="1">
    <source>
        <dbReference type="EMBL" id="KAG2918485.1"/>
    </source>
</evidence>